<comment type="similarity">
    <text evidence="8">Belongs to the methyl-accepting chemotaxis (MCP) protein family.</text>
</comment>
<feature type="transmembrane region" description="Helical" evidence="11">
    <location>
        <begin position="12"/>
        <end position="31"/>
    </location>
</feature>
<feature type="transmembrane region" description="Helical" evidence="11">
    <location>
        <begin position="189"/>
        <end position="212"/>
    </location>
</feature>
<evidence type="ECO:0000256" key="5">
    <source>
        <dbReference type="ARBA" id="ARBA00022989"/>
    </source>
</evidence>
<sequence>MLKNLSLSLKLTLLPAIALLGLLLFVVYTALQLSHNDQRLLALESTSYPTLERADAAIFQFSRLPALLNSAVAAGELTTLDEARGVLKEIASLHDSLKPLTQDDAQLSKGLQDWQAAVKRYADNALAASEQLIAGSADFEDLRPNLDRMSSDLQAAQRVAEQFRQQALENFQHTLAQAREGNASTTRTGIILAVLLVLVVSAGALLVIRGIMANVHGVIASLRAIAQGDGDLTRRVTVEAHDEIGAMIELFNGFLDKLQGTIRQIIDAAAPLGNVSKELYQLTQEAQGNSRSQQGHTESIGRDIQTMTGSIQEVAQRSQQASEQAGAASRQASSARDNIGSLSSSINDLGNSVMGAVQAMEQLEEETQQVGSVLTVIRSIAEQTNLLALNAAIEAARAGEQGRGFAVVADEVRNLAQKTAASTAEIQQIIQRLQNSANNVLNVMTSNGEKARHSIERSAQATELLEAIAQAVSQINELNAGIAQFTHEQIGLSASIQQDTQVLQQDAQATAHGAEATARLGEQLVNTGDHLRAATAQFRV</sequence>
<organism evidence="14 15">
    <name type="scientific">Pseudomonas fluvialis</name>
    <dbReference type="NCBI Taxonomy" id="1793966"/>
    <lineage>
        <taxon>Bacteria</taxon>
        <taxon>Pseudomonadati</taxon>
        <taxon>Pseudomonadota</taxon>
        <taxon>Gammaproteobacteria</taxon>
        <taxon>Pseudomonadales</taxon>
        <taxon>Pseudomonadaceae</taxon>
        <taxon>Pseudomonas</taxon>
    </lineage>
</organism>
<evidence type="ECO:0000256" key="8">
    <source>
        <dbReference type="ARBA" id="ARBA00029447"/>
    </source>
</evidence>
<evidence type="ECO:0000256" key="6">
    <source>
        <dbReference type="ARBA" id="ARBA00023136"/>
    </source>
</evidence>
<keyword evidence="3" id="KW-0488">Methylation</keyword>
<reference evidence="15" key="1">
    <citation type="submission" date="2017-12" db="EMBL/GenBank/DDBJ databases">
        <authorList>
            <person name="Yu X.-Y."/>
        </authorList>
    </citation>
    <scope>NUCLEOTIDE SEQUENCE [LARGE SCALE GENOMIC DNA]</scope>
    <source>
        <strain evidence="15">ZYSR67-Z</strain>
    </source>
</reference>
<name>A0A2I0CLJ4_9PSED</name>
<evidence type="ECO:0000256" key="4">
    <source>
        <dbReference type="ARBA" id="ARBA00022692"/>
    </source>
</evidence>
<dbReference type="InterPro" id="IPR003660">
    <property type="entry name" value="HAMP_dom"/>
</dbReference>
<dbReference type="SUPFAM" id="SSF58104">
    <property type="entry name" value="Methyl-accepting chemotaxis protein (MCP) signaling domain"/>
    <property type="match status" value="1"/>
</dbReference>
<dbReference type="SMART" id="SM00304">
    <property type="entry name" value="HAMP"/>
    <property type="match status" value="1"/>
</dbReference>
<dbReference type="CDD" id="cd11386">
    <property type="entry name" value="MCP_signal"/>
    <property type="match status" value="1"/>
</dbReference>
<dbReference type="PANTHER" id="PTHR32089">
    <property type="entry name" value="METHYL-ACCEPTING CHEMOTAXIS PROTEIN MCPB"/>
    <property type="match status" value="1"/>
</dbReference>
<dbReference type="PROSITE" id="PS50111">
    <property type="entry name" value="CHEMOTAXIS_TRANSDUC_2"/>
    <property type="match status" value="1"/>
</dbReference>
<proteinExistence type="inferred from homology"/>
<evidence type="ECO:0000256" key="9">
    <source>
        <dbReference type="PROSITE-ProRule" id="PRU00284"/>
    </source>
</evidence>
<feature type="domain" description="HAMP" evidence="13">
    <location>
        <begin position="209"/>
        <end position="263"/>
    </location>
</feature>
<feature type="compositionally biased region" description="Low complexity" evidence="10">
    <location>
        <begin position="315"/>
        <end position="336"/>
    </location>
</feature>
<dbReference type="FunFam" id="1.10.287.950:FF:000001">
    <property type="entry name" value="Methyl-accepting chemotaxis sensory transducer"/>
    <property type="match status" value="1"/>
</dbReference>
<protein>
    <submittedName>
        <fullName evidence="14">Chemotaxis protein</fullName>
    </submittedName>
</protein>
<dbReference type="RefSeq" id="WP_101194340.1">
    <property type="nucleotide sequence ID" value="NZ_JAYRQC010000132.1"/>
</dbReference>
<evidence type="ECO:0000256" key="7">
    <source>
        <dbReference type="ARBA" id="ARBA00023224"/>
    </source>
</evidence>
<dbReference type="InterPro" id="IPR004089">
    <property type="entry name" value="MCPsignal_dom"/>
</dbReference>
<evidence type="ECO:0000256" key="11">
    <source>
        <dbReference type="SAM" id="Phobius"/>
    </source>
</evidence>
<evidence type="ECO:0000256" key="10">
    <source>
        <dbReference type="SAM" id="MobiDB-lite"/>
    </source>
</evidence>
<dbReference type="PROSITE" id="PS50885">
    <property type="entry name" value="HAMP"/>
    <property type="match status" value="1"/>
</dbReference>
<evidence type="ECO:0000256" key="2">
    <source>
        <dbReference type="ARBA" id="ARBA00022475"/>
    </source>
</evidence>
<keyword evidence="5 11" id="KW-1133">Transmembrane helix</keyword>
<dbReference type="SMART" id="SM00283">
    <property type="entry name" value="MA"/>
    <property type="match status" value="1"/>
</dbReference>
<dbReference type="EMBL" id="PIYS01000032">
    <property type="protein sequence ID" value="PKF69957.1"/>
    <property type="molecule type" value="Genomic_DNA"/>
</dbReference>
<dbReference type="Proteomes" id="UP000242861">
    <property type="component" value="Unassembled WGS sequence"/>
</dbReference>
<comment type="caution">
    <text evidence="14">The sequence shown here is derived from an EMBL/GenBank/DDBJ whole genome shotgun (WGS) entry which is preliminary data.</text>
</comment>
<evidence type="ECO:0000259" key="13">
    <source>
        <dbReference type="PROSITE" id="PS50885"/>
    </source>
</evidence>
<feature type="region of interest" description="Disordered" evidence="10">
    <location>
        <begin position="311"/>
        <end position="341"/>
    </location>
</feature>
<evidence type="ECO:0000256" key="3">
    <source>
        <dbReference type="ARBA" id="ARBA00022481"/>
    </source>
</evidence>
<dbReference type="GO" id="GO:0005886">
    <property type="term" value="C:plasma membrane"/>
    <property type="evidence" value="ECO:0007669"/>
    <property type="project" value="UniProtKB-SubCell"/>
</dbReference>
<comment type="subcellular location">
    <subcellularLocation>
        <location evidence="1">Cell membrane</location>
        <topology evidence="1">Multi-pass membrane protein</topology>
    </subcellularLocation>
</comment>
<evidence type="ECO:0000313" key="14">
    <source>
        <dbReference type="EMBL" id="PKF69957.1"/>
    </source>
</evidence>
<dbReference type="Pfam" id="PF00015">
    <property type="entry name" value="MCPsignal"/>
    <property type="match status" value="1"/>
</dbReference>
<evidence type="ECO:0000259" key="12">
    <source>
        <dbReference type="PROSITE" id="PS50111"/>
    </source>
</evidence>
<dbReference type="Pfam" id="PF00672">
    <property type="entry name" value="HAMP"/>
    <property type="match status" value="1"/>
</dbReference>
<dbReference type="PANTHER" id="PTHR32089:SF112">
    <property type="entry name" value="LYSOZYME-LIKE PROTEIN-RELATED"/>
    <property type="match status" value="1"/>
</dbReference>
<keyword evidence="7 9" id="KW-0807">Transducer</keyword>
<feature type="domain" description="Methyl-accepting transducer" evidence="12">
    <location>
        <begin position="268"/>
        <end position="504"/>
    </location>
</feature>
<dbReference type="GO" id="GO:0007165">
    <property type="term" value="P:signal transduction"/>
    <property type="evidence" value="ECO:0007669"/>
    <property type="project" value="UniProtKB-KW"/>
</dbReference>
<gene>
    <name evidence="14" type="ORF">CW360_15735</name>
</gene>
<dbReference type="AlphaFoldDB" id="A0A2I0CLJ4"/>
<dbReference type="GO" id="GO:0006935">
    <property type="term" value="P:chemotaxis"/>
    <property type="evidence" value="ECO:0007669"/>
    <property type="project" value="UniProtKB-ARBA"/>
</dbReference>
<accession>A0A2I0CLJ4</accession>
<keyword evidence="2" id="KW-1003">Cell membrane</keyword>
<keyword evidence="4 11" id="KW-0812">Transmembrane</keyword>
<dbReference type="CDD" id="cd06225">
    <property type="entry name" value="HAMP"/>
    <property type="match status" value="1"/>
</dbReference>
<dbReference type="Gene3D" id="1.10.287.950">
    <property type="entry name" value="Methyl-accepting chemotaxis protein"/>
    <property type="match status" value="1"/>
</dbReference>
<evidence type="ECO:0000256" key="1">
    <source>
        <dbReference type="ARBA" id="ARBA00004651"/>
    </source>
</evidence>
<evidence type="ECO:0000313" key="15">
    <source>
        <dbReference type="Proteomes" id="UP000242861"/>
    </source>
</evidence>
<keyword evidence="6 11" id="KW-0472">Membrane</keyword>